<feature type="transmembrane region" description="Helical" evidence="1">
    <location>
        <begin position="42"/>
        <end position="62"/>
    </location>
</feature>
<keyword evidence="1" id="KW-1133">Transmembrane helix</keyword>
<dbReference type="OrthoDB" id="9786161at2"/>
<dbReference type="InterPro" id="IPR007621">
    <property type="entry name" value="TPM_dom"/>
</dbReference>
<organism evidence="3 4">
    <name type="scientific">Candidatus Sulfotelmatobacter kueseliae</name>
    <dbReference type="NCBI Taxonomy" id="2042962"/>
    <lineage>
        <taxon>Bacteria</taxon>
        <taxon>Pseudomonadati</taxon>
        <taxon>Acidobacteriota</taxon>
        <taxon>Terriglobia</taxon>
        <taxon>Terriglobales</taxon>
        <taxon>Candidatus Korobacteraceae</taxon>
        <taxon>Candidatus Sulfotelmatobacter</taxon>
    </lineage>
</organism>
<reference evidence="4" key="1">
    <citation type="submission" date="2018-02" db="EMBL/GenBank/DDBJ databases">
        <authorList>
            <person name="Hausmann B."/>
        </authorList>
    </citation>
    <scope>NUCLEOTIDE SEQUENCE [LARGE SCALE GENOMIC DNA]</scope>
    <source>
        <strain evidence="4">Peat soil MAG SbA1</strain>
    </source>
</reference>
<dbReference type="Gene3D" id="3.10.310.50">
    <property type="match status" value="1"/>
</dbReference>
<evidence type="ECO:0000256" key="1">
    <source>
        <dbReference type="SAM" id="Phobius"/>
    </source>
</evidence>
<dbReference type="EMBL" id="OMOD01000192">
    <property type="protein sequence ID" value="SPF49717.1"/>
    <property type="molecule type" value="Genomic_DNA"/>
</dbReference>
<dbReference type="AlphaFoldDB" id="A0A2U3LCS5"/>
<keyword evidence="1" id="KW-0472">Membrane</keyword>
<feature type="domain" description="TPM" evidence="2">
    <location>
        <begin position="114"/>
        <end position="184"/>
    </location>
</feature>
<proteinExistence type="predicted"/>
<accession>A0A2U3LCS5</accession>
<dbReference type="Proteomes" id="UP000238701">
    <property type="component" value="Unassembled WGS sequence"/>
</dbReference>
<evidence type="ECO:0000313" key="4">
    <source>
        <dbReference type="Proteomes" id="UP000238701"/>
    </source>
</evidence>
<keyword evidence="1" id="KW-0812">Transmembrane</keyword>
<evidence type="ECO:0000259" key="2">
    <source>
        <dbReference type="Pfam" id="PF04536"/>
    </source>
</evidence>
<dbReference type="Pfam" id="PF04536">
    <property type="entry name" value="TPM_phosphatase"/>
    <property type="match status" value="1"/>
</dbReference>
<dbReference type="PANTHER" id="PTHR30373">
    <property type="entry name" value="UPF0603 PROTEIN YGCG"/>
    <property type="match status" value="1"/>
</dbReference>
<gene>
    <name evidence="3" type="ORF">SBA1_930004</name>
</gene>
<dbReference type="PANTHER" id="PTHR30373:SF8">
    <property type="entry name" value="BLL7265 PROTEIN"/>
    <property type="match status" value="1"/>
</dbReference>
<feature type="transmembrane region" description="Helical" evidence="1">
    <location>
        <begin position="74"/>
        <end position="93"/>
    </location>
</feature>
<name>A0A2U3LCS5_9BACT</name>
<sequence length="205" mass="22390">MVTINTALTPAERERIHAAVAATEQRTGAHFALVTVPASDRYALFPIAWAAVLALSVTGVVALLKPQLSIGEGFAINGALFIALALVLDWWPLRLRIVPASIRRSHARELAHREFATRVVAWSPHRNGVLFFVSLGERYVEVLTDREIHNRVAPDTWDRLIADFVSAVQANRLAEGFIAAIETCGSTLEAHYPRSGPQDAPGVLV</sequence>
<protein>
    <recommendedName>
        <fullName evidence="2">TPM domain-containing protein</fullName>
    </recommendedName>
</protein>
<evidence type="ECO:0000313" key="3">
    <source>
        <dbReference type="EMBL" id="SPF49717.1"/>
    </source>
</evidence>